<accession>A0AAN7TAJ0</accession>
<dbReference type="GO" id="GO:0016020">
    <property type="term" value="C:membrane"/>
    <property type="evidence" value="ECO:0007669"/>
    <property type="project" value="UniProtKB-SubCell"/>
</dbReference>
<feature type="transmembrane region" description="Helical" evidence="6">
    <location>
        <begin position="480"/>
        <end position="498"/>
    </location>
</feature>
<dbReference type="PANTHER" id="PTHR48022:SF33">
    <property type="entry name" value="SUGAR PERMEASE, PUTATIVE (AFU_ORTHOLOGUE AFUA_6G12040)-RELATED"/>
    <property type="match status" value="1"/>
</dbReference>
<feature type="transmembrane region" description="Helical" evidence="6">
    <location>
        <begin position="231"/>
        <end position="257"/>
    </location>
</feature>
<keyword evidence="3 6" id="KW-0812">Transmembrane</keyword>
<dbReference type="Proteomes" id="UP001310890">
    <property type="component" value="Unassembled WGS sequence"/>
</dbReference>
<evidence type="ECO:0000259" key="7">
    <source>
        <dbReference type="PROSITE" id="PS50850"/>
    </source>
</evidence>
<evidence type="ECO:0000256" key="6">
    <source>
        <dbReference type="SAM" id="Phobius"/>
    </source>
</evidence>
<evidence type="ECO:0000256" key="3">
    <source>
        <dbReference type="ARBA" id="ARBA00022692"/>
    </source>
</evidence>
<comment type="subcellular location">
    <subcellularLocation>
        <location evidence="1">Membrane</location>
        <topology evidence="1">Multi-pass membrane protein</topology>
    </subcellularLocation>
</comment>
<evidence type="ECO:0000313" key="8">
    <source>
        <dbReference type="EMBL" id="KAK5108279.1"/>
    </source>
</evidence>
<keyword evidence="5 6" id="KW-0472">Membrane</keyword>
<dbReference type="Gene3D" id="1.20.1250.20">
    <property type="entry name" value="MFS general substrate transporter like domains"/>
    <property type="match status" value="1"/>
</dbReference>
<keyword evidence="4 6" id="KW-1133">Transmembrane helix</keyword>
<dbReference type="GO" id="GO:0005351">
    <property type="term" value="F:carbohydrate:proton symporter activity"/>
    <property type="evidence" value="ECO:0007669"/>
    <property type="project" value="TreeGrafter"/>
</dbReference>
<name>A0AAN7TAJ0_9PEZI</name>
<evidence type="ECO:0000256" key="5">
    <source>
        <dbReference type="ARBA" id="ARBA00023136"/>
    </source>
</evidence>
<evidence type="ECO:0000313" key="9">
    <source>
        <dbReference type="Proteomes" id="UP001310890"/>
    </source>
</evidence>
<gene>
    <name evidence="8" type="ORF">LTR62_008594</name>
</gene>
<dbReference type="AlphaFoldDB" id="A0AAN7TAJ0"/>
<protein>
    <recommendedName>
        <fullName evidence="7">Major facilitator superfamily (MFS) profile domain-containing protein</fullName>
    </recommendedName>
</protein>
<feature type="transmembrane region" description="Helical" evidence="6">
    <location>
        <begin position="110"/>
        <end position="130"/>
    </location>
</feature>
<evidence type="ECO:0000256" key="1">
    <source>
        <dbReference type="ARBA" id="ARBA00004141"/>
    </source>
</evidence>
<dbReference type="PROSITE" id="PS00216">
    <property type="entry name" value="SUGAR_TRANSPORT_1"/>
    <property type="match status" value="1"/>
</dbReference>
<organism evidence="8 9">
    <name type="scientific">Meristemomyces frigidus</name>
    <dbReference type="NCBI Taxonomy" id="1508187"/>
    <lineage>
        <taxon>Eukaryota</taxon>
        <taxon>Fungi</taxon>
        <taxon>Dikarya</taxon>
        <taxon>Ascomycota</taxon>
        <taxon>Pezizomycotina</taxon>
        <taxon>Dothideomycetes</taxon>
        <taxon>Dothideomycetidae</taxon>
        <taxon>Mycosphaerellales</taxon>
        <taxon>Teratosphaeriaceae</taxon>
        <taxon>Meristemomyces</taxon>
    </lineage>
</organism>
<proteinExistence type="inferred from homology"/>
<dbReference type="InterPro" id="IPR005828">
    <property type="entry name" value="MFS_sugar_transport-like"/>
</dbReference>
<dbReference type="PROSITE" id="PS50850">
    <property type="entry name" value="MFS"/>
    <property type="match status" value="1"/>
</dbReference>
<feature type="transmembrane region" description="Helical" evidence="6">
    <location>
        <begin position="380"/>
        <end position="401"/>
    </location>
</feature>
<feature type="domain" description="Major facilitator superfamily (MFS) profile" evidence="7">
    <location>
        <begin position="62"/>
        <end position="502"/>
    </location>
</feature>
<dbReference type="EMBL" id="JAVRRL010000090">
    <property type="protein sequence ID" value="KAK5108279.1"/>
    <property type="molecule type" value="Genomic_DNA"/>
</dbReference>
<dbReference type="InterPro" id="IPR036259">
    <property type="entry name" value="MFS_trans_sf"/>
</dbReference>
<dbReference type="InterPro" id="IPR005829">
    <property type="entry name" value="Sugar_transporter_CS"/>
</dbReference>
<dbReference type="Pfam" id="PF00083">
    <property type="entry name" value="Sugar_tr"/>
    <property type="match status" value="1"/>
</dbReference>
<feature type="transmembrane region" description="Helical" evidence="6">
    <location>
        <begin position="59"/>
        <end position="90"/>
    </location>
</feature>
<dbReference type="PANTHER" id="PTHR48022">
    <property type="entry name" value="PLASTIDIC GLUCOSE TRANSPORTER 4"/>
    <property type="match status" value="1"/>
</dbReference>
<reference evidence="8" key="1">
    <citation type="submission" date="2023-08" db="EMBL/GenBank/DDBJ databases">
        <title>Black Yeasts Isolated from many extreme environments.</title>
        <authorList>
            <person name="Coleine C."/>
            <person name="Stajich J.E."/>
            <person name="Selbmann L."/>
        </authorList>
    </citation>
    <scope>NUCLEOTIDE SEQUENCE</scope>
    <source>
        <strain evidence="8">CCFEE 5401</strain>
    </source>
</reference>
<dbReference type="InterPro" id="IPR020846">
    <property type="entry name" value="MFS_dom"/>
</dbReference>
<feature type="transmembrane region" description="Helical" evidence="6">
    <location>
        <begin position="196"/>
        <end position="219"/>
    </location>
</feature>
<evidence type="ECO:0000256" key="2">
    <source>
        <dbReference type="ARBA" id="ARBA00010992"/>
    </source>
</evidence>
<evidence type="ECO:0000256" key="4">
    <source>
        <dbReference type="ARBA" id="ARBA00022989"/>
    </source>
</evidence>
<dbReference type="PROSITE" id="PS00217">
    <property type="entry name" value="SUGAR_TRANSPORT_2"/>
    <property type="match status" value="1"/>
</dbReference>
<feature type="transmembrane region" description="Helical" evidence="6">
    <location>
        <begin position="137"/>
        <end position="156"/>
    </location>
</feature>
<dbReference type="InterPro" id="IPR050360">
    <property type="entry name" value="MFS_Sugar_Transporters"/>
</dbReference>
<feature type="transmembrane region" description="Helical" evidence="6">
    <location>
        <begin position="407"/>
        <end position="425"/>
    </location>
</feature>
<dbReference type="FunFam" id="1.20.1250.20:FF:000078">
    <property type="entry name" value="MFS maltose transporter, putative"/>
    <property type="match status" value="1"/>
</dbReference>
<feature type="transmembrane region" description="Helical" evidence="6">
    <location>
        <begin position="353"/>
        <end position="373"/>
    </location>
</feature>
<feature type="transmembrane region" description="Helical" evidence="6">
    <location>
        <begin position="446"/>
        <end position="468"/>
    </location>
</feature>
<sequence>MGRSTQDSKSSNVAHMEVLSATETSSPYSTEALIERGLRILEEEQHLSLFQTAKLHWRALLVCSVSFTAGLVFGYDTVVNGAAISMPAFFIYFGDIGPKGPYLPSVWTSLWVAMSALMQAFGALLVGYISDRFGRKWPASAAGVLTLAGTAIQFTAHARGSLLAGKMVTGVGVGVAMATATSYASEIAPQKLRRTVQSALVLFTIFMQGVALGIIRIFVPNIEPVAFRTVFAIQWAVGGLLIVAFALAPESPVFLVLNHKYERARKSMARIYGSSNDPDARLACLIKTMNEERARNNHEEGTYLECFQGTDLRRTLAVMLIYAAPNFAGAAFLAQAIYFLIIAGLPAIHSFDVAIGGFGLGCIIIVGTIFLSGKVKNRSAFYAGLVANFLAMLVVGCLYYSKAAGSLWAIAVIMSVQISIQTSLLQGMGYPIAAELSKLRLRAKTLSIGVTVQTFTTWLTTFIMPYIYNVDAGNLGARTGFIFTATSVLLCIATFYLVPDTTNMSLEDLDHAYDQKVPAWRIKAGCTPDVNHAVDKQEL</sequence>
<dbReference type="SUPFAM" id="SSF103473">
    <property type="entry name" value="MFS general substrate transporter"/>
    <property type="match status" value="1"/>
</dbReference>
<feature type="transmembrane region" description="Helical" evidence="6">
    <location>
        <begin position="316"/>
        <end position="341"/>
    </location>
</feature>
<comment type="caution">
    <text evidence="8">The sequence shown here is derived from an EMBL/GenBank/DDBJ whole genome shotgun (WGS) entry which is preliminary data.</text>
</comment>
<feature type="transmembrane region" description="Helical" evidence="6">
    <location>
        <begin position="162"/>
        <end position="184"/>
    </location>
</feature>
<comment type="similarity">
    <text evidence="2">Belongs to the major facilitator superfamily. Sugar transporter (TC 2.A.1.1) family.</text>
</comment>